<dbReference type="Proteomes" id="UP000011529">
    <property type="component" value="Unassembled WGS sequence"/>
</dbReference>
<accession>M2AIS5</accession>
<feature type="region of interest" description="Disordered" evidence="1">
    <location>
        <begin position="33"/>
        <end position="61"/>
    </location>
</feature>
<protein>
    <submittedName>
        <fullName evidence="2">Uncharacterized protein</fullName>
    </submittedName>
</protein>
<reference evidence="2" key="1">
    <citation type="submission" date="2012-11" db="EMBL/GenBank/DDBJ databases">
        <title>Permanent draft genomes of Rhodopirellula europaea strain SH398 and 6C.</title>
        <authorList>
            <person name="Richter M."/>
            <person name="Richter-Heitmann T."/>
            <person name="Frank C."/>
            <person name="Harder J."/>
            <person name="Glockner F.O."/>
        </authorList>
    </citation>
    <scope>NUCLEOTIDE SEQUENCE</scope>
    <source>
        <strain evidence="2">6C</strain>
    </source>
</reference>
<comment type="caution">
    <text evidence="2">The sequence shown here is derived from an EMBL/GenBank/DDBJ whole genome shotgun (WGS) entry which is preliminary data.</text>
</comment>
<proteinExistence type="predicted"/>
<reference evidence="2" key="2">
    <citation type="journal article" date="2013" name="Mar. Genomics">
        <title>Expression of sulfatases in Rhodopirellula baltica and the diversity of sulfatases in the genus Rhodopirellula.</title>
        <authorList>
            <person name="Wegner C.E."/>
            <person name="Richter-Heitmann T."/>
            <person name="Klindworth A."/>
            <person name="Klockow C."/>
            <person name="Richter M."/>
            <person name="Achstetter T."/>
            <person name="Glockner F.O."/>
            <person name="Harder J."/>
        </authorList>
    </citation>
    <scope>NUCLEOTIDE SEQUENCE [LARGE SCALE GENOMIC DNA]</scope>
    <source>
        <strain evidence="2">6C</strain>
    </source>
</reference>
<organism evidence="2 3">
    <name type="scientific">Rhodopirellula europaea 6C</name>
    <dbReference type="NCBI Taxonomy" id="1263867"/>
    <lineage>
        <taxon>Bacteria</taxon>
        <taxon>Pseudomonadati</taxon>
        <taxon>Planctomycetota</taxon>
        <taxon>Planctomycetia</taxon>
        <taxon>Pirellulales</taxon>
        <taxon>Pirellulaceae</taxon>
        <taxon>Rhodopirellula</taxon>
    </lineage>
</organism>
<dbReference type="AlphaFoldDB" id="M2AIS5"/>
<gene>
    <name evidence="2" type="ORF">RE6C_02288</name>
</gene>
<name>M2AIS5_9BACT</name>
<evidence type="ECO:0000313" key="3">
    <source>
        <dbReference type="Proteomes" id="UP000011529"/>
    </source>
</evidence>
<evidence type="ECO:0000313" key="2">
    <source>
        <dbReference type="EMBL" id="EMB17035.1"/>
    </source>
</evidence>
<evidence type="ECO:0000256" key="1">
    <source>
        <dbReference type="SAM" id="MobiDB-lite"/>
    </source>
</evidence>
<sequence length="61" mass="6479">MSLDAAVSLAAFSHIMPEQQLIFATADSLVDVSQASHSQASHEQLSQSTSPLTQQSQPTSH</sequence>
<dbReference type="PATRIC" id="fig|1263867.3.peg.2439"/>
<keyword evidence="3" id="KW-1185">Reference proteome</keyword>
<dbReference type="EMBL" id="ANMO01000111">
    <property type="protein sequence ID" value="EMB17035.1"/>
    <property type="molecule type" value="Genomic_DNA"/>
</dbReference>